<keyword evidence="3" id="KW-1185">Reference proteome</keyword>
<accession>A0ABV2WQ08</accession>
<reference evidence="2 3" key="1">
    <citation type="submission" date="2024-06" db="EMBL/GenBank/DDBJ databases">
        <title>The Natural Products Discovery Center: Release of the First 8490 Sequenced Strains for Exploring Actinobacteria Biosynthetic Diversity.</title>
        <authorList>
            <person name="Kalkreuter E."/>
            <person name="Kautsar S.A."/>
            <person name="Yang D."/>
            <person name="Bader C.D."/>
            <person name="Teijaro C.N."/>
            <person name="Fluegel L."/>
            <person name="Davis C.M."/>
            <person name="Simpson J.R."/>
            <person name="Lauterbach L."/>
            <person name="Steele A.D."/>
            <person name="Gui C."/>
            <person name="Meng S."/>
            <person name="Li G."/>
            <person name="Viehrig K."/>
            <person name="Ye F."/>
            <person name="Su P."/>
            <person name="Kiefer A.F."/>
            <person name="Nichols A."/>
            <person name="Cepeda A.J."/>
            <person name="Yan W."/>
            <person name="Fan B."/>
            <person name="Jiang Y."/>
            <person name="Adhikari A."/>
            <person name="Zheng C.-J."/>
            <person name="Schuster L."/>
            <person name="Cowan T.M."/>
            <person name="Smanski M.J."/>
            <person name="Chevrette M.G."/>
            <person name="De Carvalho L.P.S."/>
            <person name="Shen B."/>
        </authorList>
    </citation>
    <scope>NUCLEOTIDE SEQUENCE [LARGE SCALE GENOMIC DNA]</scope>
    <source>
        <strain evidence="2 3">NPDC019708</strain>
    </source>
</reference>
<dbReference type="Proteomes" id="UP001550628">
    <property type="component" value="Unassembled WGS sequence"/>
</dbReference>
<dbReference type="PANTHER" id="PTHR42791:SF1">
    <property type="entry name" value="N-ACETYLTRANSFERASE DOMAIN-CONTAINING PROTEIN"/>
    <property type="match status" value="1"/>
</dbReference>
<dbReference type="InterPro" id="IPR000182">
    <property type="entry name" value="GNAT_dom"/>
</dbReference>
<evidence type="ECO:0000313" key="3">
    <source>
        <dbReference type="Proteomes" id="UP001550628"/>
    </source>
</evidence>
<gene>
    <name evidence="2" type="ORF">ABZ510_14045</name>
</gene>
<protein>
    <submittedName>
        <fullName evidence="2">GNAT family N-acetyltransferase</fullName>
        <ecNumber evidence="2">2.3.1.-</ecNumber>
    </submittedName>
</protein>
<organism evidence="2 3">
    <name type="scientific">Nocardia rhamnosiphila</name>
    <dbReference type="NCBI Taxonomy" id="426716"/>
    <lineage>
        <taxon>Bacteria</taxon>
        <taxon>Bacillati</taxon>
        <taxon>Actinomycetota</taxon>
        <taxon>Actinomycetes</taxon>
        <taxon>Mycobacteriales</taxon>
        <taxon>Nocardiaceae</taxon>
        <taxon>Nocardia</taxon>
    </lineage>
</organism>
<evidence type="ECO:0000259" key="1">
    <source>
        <dbReference type="PROSITE" id="PS51186"/>
    </source>
</evidence>
<dbReference type="GO" id="GO:0016746">
    <property type="term" value="F:acyltransferase activity"/>
    <property type="evidence" value="ECO:0007669"/>
    <property type="project" value="UniProtKB-KW"/>
</dbReference>
<dbReference type="SUPFAM" id="SSF55729">
    <property type="entry name" value="Acyl-CoA N-acyltransferases (Nat)"/>
    <property type="match status" value="1"/>
</dbReference>
<dbReference type="Pfam" id="PF00583">
    <property type="entry name" value="Acetyltransf_1"/>
    <property type="match status" value="1"/>
</dbReference>
<dbReference type="PROSITE" id="PS51186">
    <property type="entry name" value="GNAT"/>
    <property type="match status" value="1"/>
</dbReference>
<dbReference type="CDD" id="cd04301">
    <property type="entry name" value="NAT_SF"/>
    <property type="match status" value="1"/>
</dbReference>
<evidence type="ECO:0000313" key="2">
    <source>
        <dbReference type="EMBL" id="MEU1952981.1"/>
    </source>
</evidence>
<dbReference type="InterPro" id="IPR052523">
    <property type="entry name" value="Trichothecene_AcTrans"/>
</dbReference>
<dbReference type="RefSeq" id="WP_356953957.1">
    <property type="nucleotide sequence ID" value="NZ_JBEYBD010000001.1"/>
</dbReference>
<dbReference type="EC" id="2.3.1.-" evidence="2"/>
<feature type="domain" description="N-acetyltransferase" evidence="1">
    <location>
        <begin position="64"/>
        <end position="203"/>
    </location>
</feature>
<dbReference type="EMBL" id="JBEYBF010000008">
    <property type="protein sequence ID" value="MEU1952981.1"/>
    <property type="molecule type" value="Genomic_DNA"/>
</dbReference>
<dbReference type="InterPro" id="IPR016181">
    <property type="entry name" value="Acyl_CoA_acyltransferase"/>
</dbReference>
<keyword evidence="2" id="KW-0808">Transferase</keyword>
<comment type="caution">
    <text evidence="2">The sequence shown here is derived from an EMBL/GenBank/DDBJ whole genome shotgun (WGS) entry which is preliminary data.</text>
</comment>
<dbReference type="Gene3D" id="3.40.630.30">
    <property type="match status" value="1"/>
</dbReference>
<sequence length="218" mass="24236">MSTPPEVRPARRDEIGALARTLAAAFHDDPVMEWLWPDPRRRALGLPRLFAAQTRHQHITTGAVDIASAPSGAISGAALWDAPGRWKPSSWRELRMFPRLARAFGGRLRVGKELVDLMTEVHPDEPHWYLATIGTDPERRGHGFGQALLESRLEQSDREGIPAYLESSKQANIAYYERFGFEVTGTITVPGGGPALWPMWRAPRPVPDSLLSTERAEG</sequence>
<keyword evidence="2" id="KW-0012">Acyltransferase</keyword>
<proteinExistence type="predicted"/>
<dbReference type="PANTHER" id="PTHR42791">
    <property type="entry name" value="GNAT FAMILY ACETYLTRANSFERASE"/>
    <property type="match status" value="1"/>
</dbReference>
<name>A0ABV2WQ08_9NOCA</name>